<keyword evidence="2" id="KW-1133">Transmembrane helix</keyword>
<dbReference type="InterPro" id="IPR052155">
    <property type="entry name" value="Biofilm_reg_signaling"/>
</dbReference>
<dbReference type="Gene3D" id="3.30.70.270">
    <property type="match status" value="1"/>
</dbReference>
<dbReference type="PANTHER" id="PTHR44757:SF2">
    <property type="entry name" value="BIOFILM ARCHITECTURE MAINTENANCE PROTEIN MBAA"/>
    <property type="match status" value="1"/>
</dbReference>
<dbReference type="CDD" id="cd01949">
    <property type="entry name" value="GGDEF"/>
    <property type="match status" value="1"/>
</dbReference>
<dbReference type="AlphaFoldDB" id="A0A3N9XUC0"/>
<reference evidence="4 5" key="1">
    <citation type="submission" date="2018-04" db="EMBL/GenBank/DDBJ databases">
        <title>Micromonosporas from Atacama Desert.</title>
        <authorList>
            <person name="Carro L."/>
            <person name="Klenk H.-P."/>
            <person name="Goodfellow M."/>
        </authorList>
    </citation>
    <scope>NUCLEOTIDE SEQUENCE [LARGE SCALE GENOMIC DNA]</scope>
    <source>
        <strain evidence="4 5">LB19</strain>
    </source>
</reference>
<dbReference type="InterPro" id="IPR000160">
    <property type="entry name" value="GGDEF_dom"/>
</dbReference>
<evidence type="ECO:0000313" key="5">
    <source>
        <dbReference type="Proteomes" id="UP000278981"/>
    </source>
</evidence>
<evidence type="ECO:0000256" key="1">
    <source>
        <dbReference type="SAM" id="MobiDB-lite"/>
    </source>
</evidence>
<proteinExistence type="predicted"/>
<gene>
    <name evidence="4" type="ORF">DDE19_14115</name>
</gene>
<feature type="region of interest" description="Disordered" evidence="1">
    <location>
        <begin position="262"/>
        <end position="285"/>
    </location>
</feature>
<name>A0A3N9XUC0_9ACTN</name>
<accession>A0A3N9XUC0</accession>
<organism evidence="4 5">
    <name type="scientific">Micromonospora ureilytica</name>
    <dbReference type="NCBI Taxonomy" id="709868"/>
    <lineage>
        <taxon>Bacteria</taxon>
        <taxon>Bacillati</taxon>
        <taxon>Actinomycetota</taxon>
        <taxon>Actinomycetes</taxon>
        <taxon>Micromonosporales</taxon>
        <taxon>Micromonosporaceae</taxon>
        <taxon>Micromonospora</taxon>
    </lineage>
</organism>
<dbReference type="PANTHER" id="PTHR44757">
    <property type="entry name" value="DIGUANYLATE CYCLASE DGCP"/>
    <property type="match status" value="1"/>
</dbReference>
<dbReference type="EMBL" id="QDGB01000247">
    <property type="protein sequence ID" value="RQX16708.1"/>
    <property type="molecule type" value="Genomic_DNA"/>
</dbReference>
<feature type="region of interest" description="Disordered" evidence="1">
    <location>
        <begin position="1"/>
        <end position="28"/>
    </location>
</feature>
<dbReference type="InterPro" id="IPR029787">
    <property type="entry name" value="Nucleotide_cyclase"/>
</dbReference>
<dbReference type="OrthoDB" id="3404820at2"/>
<dbReference type="InterPro" id="IPR043128">
    <property type="entry name" value="Rev_trsase/Diguanyl_cyclase"/>
</dbReference>
<dbReference type="SUPFAM" id="SSF55073">
    <property type="entry name" value="Nucleotide cyclase"/>
    <property type="match status" value="1"/>
</dbReference>
<dbReference type="Pfam" id="PF00990">
    <property type="entry name" value="GGDEF"/>
    <property type="match status" value="1"/>
</dbReference>
<feature type="transmembrane region" description="Helical" evidence="2">
    <location>
        <begin position="75"/>
        <end position="95"/>
    </location>
</feature>
<dbReference type="NCBIfam" id="TIGR00254">
    <property type="entry name" value="GGDEF"/>
    <property type="match status" value="1"/>
</dbReference>
<dbReference type="PROSITE" id="PS50887">
    <property type="entry name" value="GGDEF"/>
    <property type="match status" value="1"/>
</dbReference>
<evidence type="ECO:0000256" key="2">
    <source>
        <dbReference type="SAM" id="Phobius"/>
    </source>
</evidence>
<evidence type="ECO:0000313" key="4">
    <source>
        <dbReference type="EMBL" id="RQX16708.1"/>
    </source>
</evidence>
<comment type="caution">
    <text evidence="4">The sequence shown here is derived from an EMBL/GenBank/DDBJ whole genome shotgun (WGS) entry which is preliminary data.</text>
</comment>
<keyword evidence="2" id="KW-0472">Membrane</keyword>
<feature type="domain" description="GGDEF" evidence="3">
    <location>
        <begin position="140"/>
        <end position="265"/>
    </location>
</feature>
<feature type="transmembrane region" description="Helical" evidence="2">
    <location>
        <begin position="49"/>
        <end position="69"/>
    </location>
</feature>
<dbReference type="Proteomes" id="UP000278981">
    <property type="component" value="Unassembled WGS sequence"/>
</dbReference>
<sequence>MSSWRCTPAESTAAPPKQADRSHRSASWHARPPLLEGEPFMRLAAWATVLRRIPVAITIGSQAALLVLLLTGRPWVAGIIATVGVLSQAVLLVLSHHRVVHAADRIAALERDLSVAYPDPVTGLAVRRVAEHHLIDAAGTELTVALIDVDGMHAINTTHTHDGGDRFLAELAARLEQASHVGDLVARLGGDEFVLVTPRDPQTLARSLTTVLTPPITIDGVTRPMGVSIGICRTPGGDPHRALGLADRAMYAAKNRGGGIAHYDPARDGEPPAPGVRPAVRHRDRRPHRHRLLIPPRIVVAHPRGAARTW</sequence>
<dbReference type="SMART" id="SM00267">
    <property type="entry name" value="GGDEF"/>
    <property type="match status" value="1"/>
</dbReference>
<keyword evidence="2" id="KW-0812">Transmembrane</keyword>
<evidence type="ECO:0000259" key="3">
    <source>
        <dbReference type="PROSITE" id="PS50887"/>
    </source>
</evidence>
<protein>
    <recommendedName>
        <fullName evidence="3">GGDEF domain-containing protein</fullName>
    </recommendedName>
</protein>